<organism evidence="2 3">
    <name type="scientific">Winogradskyella maritima</name>
    <dbReference type="NCBI Taxonomy" id="1517766"/>
    <lineage>
        <taxon>Bacteria</taxon>
        <taxon>Pseudomonadati</taxon>
        <taxon>Bacteroidota</taxon>
        <taxon>Flavobacteriia</taxon>
        <taxon>Flavobacteriales</taxon>
        <taxon>Flavobacteriaceae</taxon>
        <taxon>Winogradskyella</taxon>
    </lineage>
</organism>
<proteinExistence type="predicted"/>
<name>A0ABV8AJJ3_9FLAO</name>
<dbReference type="InterPro" id="IPR036873">
    <property type="entry name" value="Rhodanese-like_dom_sf"/>
</dbReference>
<feature type="domain" description="Rhodanese" evidence="1">
    <location>
        <begin position="19"/>
        <end position="96"/>
    </location>
</feature>
<dbReference type="SMART" id="SM00450">
    <property type="entry name" value="RHOD"/>
    <property type="match status" value="1"/>
</dbReference>
<dbReference type="PROSITE" id="PS50206">
    <property type="entry name" value="RHODANESE_3"/>
    <property type="match status" value="1"/>
</dbReference>
<dbReference type="SUPFAM" id="SSF52821">
    <property type="entry name" value="Rhodanese/Cell cycle control phosphatase"/>
    <property type="match status" value="1"/>
</dbReference>
<reference evidence="3" key="1">
    <citation type="journal article" date="2019" name="Int. J. Syst. Evol. Microbiol.">
        <title>The Global Catalogue of Microorganisms (GCM) 10K type strain sequencing project: providing services to taxonomists for standard genome sequencing and annotation.</title>
        <authorList>
            <consortium name="The Broad Institute Genomics Platform"/>
            <consortium name="The Broad Institute Genome Sequencing Center for Infectious Disease"/>
            <person name="Wu L."/>
            <person name="Ma J."/>
        </authorList>
    </citation>
    <scope>NUCLEOTIDE SEQUENCE [LARGE SCALE GENOMIC DNA]</scope>
    <source>
        <strain evidence="3">CECT 8979</strain>
    </source>
</reference>
<dbReference type="Pfam" id="PF00581">
    <property type="entry name" value="Rhodanese"/>
    <property type="match status" value="1"/>
</dbReference>
<dbReference type="Proteomes" id="UP001595812">
    <property type="component" value="Unassembled WGS sequence"/>
</dbReference>
<keyword evidence="3" id="KW-1185">Reference proteome</keyword>
<accession>A0ABV8AJJ3</accession>
<dbReference type="PANTHER" id="PTHR43031:SF1">
    <property type="entry name" value="PYRIDINE NUCLEOTIDE-DISULPHIDE OXIDOREDUCTASE"/>
    <property type="match status" value="1"/>
</dbReference>
<dbReference type="PANTHER" id="PTHR43031">
    <property type="entry name" value="FAD-DEPENDENT OXIDOREDUCTASE"/>
    <property type="match status" value="1"/>
</dbReference>
<evidence type="ECO:0000259" key="1">
    <source>
        <dbReference type="PROSITE" id="PS50206"/>
    </source>
</evidence>
<comment type="caution">
    <text evidence="2">The sequence shown here is derived from an EMBL/GenBank/DDBJ whole genome shotgun (WGS) entry which is preliminary data.</text>
</comment>
<protein>
    <submittedName>
        <fullName evidence="2">Rhodanese-like domain-containing protein</fullName>
    </submittedName>
</protein>
<dbReference type="Gene3D" id="3.40.250.10">
    <property type="entry name" value="Rhodanese-like domain"/>
    <property type="match status" value="1"/>
</dbReference>
<evidence type="ECO:0000313" key="2">
    <source>
        <dbReference type="EMBL" id="MFC3877880.1"/>
    </source>
</evidence>
<dbReference type="InterPro" id="IPR050229">
    <property type="entry name" value="GlpE_sulfurtransferase"/>
</dbReference>
<evidence type="ECO:0000313" key="3">
    <source>
        <dbReference type="Proteomes" id="UP001595812"/>
    </source>
</evidence>
<dbReference type="CDD" id="cd00158">
    <property type="entry name" value="RHOD"/>
    <property type="match status" value="1"/>
</dbReference>
<dbReference type="InterPro" id="IPR001763">
    <property type="entry name" value="Rhodanese-like_dom"/>
</dbReference>
<dbReference type="EMBL" id="JBHSAT010000021">
    <property type="protein sequence ID" value="MFC3877880.1"/>
    <property type="molecule type" value="Genomic_DNA"/>
</dbReference>
<gene>
    <name evidence="2" type="ORF">ACFOSX_11645</name>
</gene>
<sequence length="103" mass="11249">MGLLDFLFGNKSNAIQTYLEKDAEIIDVRTAQEWNAGHLSKAKHIPLSELSSNIENLKALNKPIIVHCQSGIRSEKGARLLKSHGIDAINGGSIAKMNALLKE</sequence>
<dbReference type="RefSeq" id="WP_386101149.1">
    <property type="nucleotide sequence ID" value="NZ_JBHSAT010000021.1"/>
</dbReference>